<evidence type="ECO:0000259" key="14">
    <source>
        <dbReference type="PROSITE" id="PS51371"/>
    </source>
</evidence>
<dbReference type="PANTHER" id="PTHR39188">
    <property type="entry name" value="MEMBRANE-ASSOCIATED ZINC METALLOPROTEASE M50B"/>
    <property type="match status" value="1"/>
</dbReference>
<comment type="similarity">
    <text evidence="3">Belongs to the peptidase M50B family.</text>
</comment>
<evidence type="ECO:0000256" key="1">
    <source>
        <dbReference type="ARBA" id="ARBA00001947"/>
    </source>
</evidence>
<feature type="transmembrane region" description="Helical" evidence="13">
    <location>
        <begin position="144"/>
        <end position="162"/>
    </location>
</feature>
<evidence type="ECO:0000256" key="5">
    <source>
        <dbReference type="ARBA" id="ARBA00022692"/>
    </source>
</evidence>
<comment type="cofactor">
    <cofactor evidence="1">
        <name>Zn(2+)</name>
        <dbReference type="ChEBI" id="CHEBI:29105"/>
    </cofactor>
</comment>
<dbReference type="Pfam" id="PF02163">
    <property type="entry name" value="Peptidase_M50"/>
    <property type="match status" value="1"/>
</dbReference>
<sequence length="369" mass="39461">MMFRSSIPLGRFFGVHVRVHLSFLLLLALFAGSAPLLGYTVLRGLGLWLALVAAVIVRELARGIAAAYVGMDLRAVFLFPIGGVMALAQDGAQADKKNQRIIAMAGPAANVLAVLIMVGTAYAFQPGLHLLQQPWLTFAHILRAFVWMQVVIAITGLLPSALPNRKLLARRGETDAPRKPMASTTPPFHLGSMVALAVALAGIAMMNPWIIAFGGVIFLIAQVNFASKPQNIPPAISPLVHEVMLTDIKLISSSDTLAGALNATVHSMQEIFPVVRGEQLVGSVTRDTIITQLRVHGDGYVQGVMSKTLHFAQPQEKLTTALERSAQLGASEFIPVVEEDGRLLGILTPGSLARAVQLVRVATPERGDA</sequence>
<evidence type="ECO:0000256" key="13">
    <source>
        <dbReference type="SAM" id="Phobius"/>
    </source>
</evidence>
<evidence type="ECO:0000256" key="12">
    <source>
        <dbReference type="PROSITE-ProRule" id="PRU00703"/>
    </source>
</evidence>
<gene>
    <name evidence="15" type="ORF">ACFQBQ_06020</name>
</gene>
<protein>
    <submittedName>
        <fullName evidence="15">CBS domain-containing protein</fullName>
    </submittedName>
</protein>
<evidence type="ECO:0000256" key="6">
    <source>
        <dbReference type="ARBA" id="ARBA00022723"/>
    </source>
</evidence>
<evidence type="ECO:0000256" key="11">
    <source>
        <dbReference type="ARBA" id="ARBA00023136"/>
    </source>
</evidence>
<name>A0ABW1Z846_9BACT</name>
<dbReference type="PROSITE" id="PS51371">
    <property type="entry name" value="CBS"/>
    <property type="match status" value="1"/>
</dbReference>
<dbReference type="InterPro" id="IPR008915">
    <property type="entry name" value="Peptidase_M50"/>
</dbReference>
<comment type="caution">
    <text evidence="15">The sequence shown here is derived from an EMBL/GenBank/DDBJ whole genome shotgun (WGS) entry which is preliminary data.</text>
</comment>
<dbReference type="Proteomes" id="UP001596391">
    <property type="component" value="Unassembled WGS sequence"/>
</dbReference>
<keyword evidence="10" id="KW-0482">Metalloprotease</keyword>
<evidence type="ECO:0000256" key="2">
    <source>
        <dbReference type="ARBA" id="ARBA00004141"/>
    </source>
</evidence>
<feature type="transmembrane region" description="Helical" evidence="13">
    <location>
        <begin position="188"/>
        <end position="221"/>
    </location>
</feature>
<dbReference type="Gene3D" id="3.10.580.10">
    <property type="entry name" value="CBS-domain"/>
    <property type="match status" value="1"/>
</dbReference>
<dbReference type="PANTHER" id="PTHR39188:SF3">
    <property type="entry name" value="STAGE IV SPORULATION PROTEIN FB"/>
    <property type="match status" value="1"/>
</dbReference>
<evidence type="ECO:0000256" key="7">
    <source>
        <dbReference type="ARBA" id="ARBA00022801"/>
    </source>
</evidence>
<dbReference type="RefSeq" id="WP_390234370.1">
    <property type="nucleotide sequence ID" value="NZ_JBHSWI010000001.1"/>
</dbReference>
<dbReference type="SUPFAM" id="SSF54631">
    <property type="entry name" value="CBS-domain pair"/>
    <property type="match status" value="1"/>
</dbReference>
<feature type="transmembrane region" description="Helical" evidence="13">
    <location>
        <begin position="48"/>
        <end position="69"/>
    </location>
</feature>
<keyword evidence="9 13" id="KW-1133">Transmembrane helix</keyword>
<dbReference type="EMBL" id="JBHSWI010000001">
    <property type="protein sequence ID" value="MFC6645150.1"/>
    <property type="molecule type" value="Genomic_DNA"/>
</dbReference>
<keyword evidence="4" id="KW-0645">Protease</keyword>
<accession>A0ABW1Z846</accession>
<dbReference type="Pfam" id="PF00571">
    <property type="entry name" value="CBS"/>
    <property type="match status" value="1"/>
</dbReference>
<evidence type="ECO:0000313" key="15">
    <source>
        <dbReference type="EMBL" id="MFC6645150.1"/>
    </source>
</evidence>
<evidence type="ECO:0000256" key="3">
    <source>
        <dbReference type="ARBA" id="ARBA00007931"/>
    </source>
</evidence>
<dbReference type="InterPro" id="IPR046342">
    <property type="entry name" value="CBS_dom_sf"/>
</dbReference>
<evidence type="ECO:0000256" key="8">
    <source>
        <dbReference type="ARBA" id="ARBA00022833"/>
    </source>
</evidence>
<organism evidence="15 16">
    <name type="scientific">Granulicella cerasi</name>
    <dbReference type="NCBI Taxonomy" id="741063"/>
    <lineage>
        <taxon>Bacteria</taxon>
        <taxon>Pseudomonadati</taxon>
        <taxon>Acidobacteriota</taxon>
        <taxon>Terriglobia</taxon>
        <taxon>Terriglobales</taxon>
        <taxon>Acidobacteriaceae</taxon>
        <taxon>Granulicella</taxon>
    </lineage>
</organism>
<keyword evidence="8" id="KW-0862">Zinc</keyword>
<evidence type="ECO:0000256" key="9">
    <source>
        <dbReference type="ARBA" id="ARBA00022989"/>
    </source>
</evidence>
<keyword evidence="11 13" id="KW-0472">Membrane</keyword>
<proteinExistence type="inferred from homology"/>
<evidence type="ECO:0000256" key="10">
    <source>
        <dbReference type="ARBA" id="ARBA00023049"/>
    </source>
</evidence>
<feature type="domain" description="CBS" evidence="14">
    <location>
        <begin position="305"/>
        <end position="365"/>
    </location>
</feature>
<feature type="transmembrane region" description="Helical" evidence="13">
    <location>
        <begin position="101"/>
        <end position="124"/>
    </location>
</feature>
<evidence type="ECO:0000313" key="16">
    <source>
        <dbReference type="Proteomes" id="UP001596391"/>
    </source>
</evidence>
<keyword evidence="16" id="KW-1185">Reference proteome</keyword>
<evidence type="ECO:0000256" key="4">
    <source>
        <dbReference type="ARBA" id="ARBA00022670"/>
    </source>
</evidence>
<keyword evidence="6" id="KW-0479">Metal-binding</keyword>
<keyword evidence="5 13" id="KW-0812">Transmembrane</keyword>
<keyword evidence="7" id="KW-0378">Hydrolase</keyword>
<keyword evidence="12" id="KW-0129">CBS domain</keyword>
<reference evidence="16" key="1">
    <citation type="journal article" date="2019" name="Int. J. Syst. Evol. Microbiol.">
        <title>The Global Catalogue of Microorganisms (GCM) 10K type strain sequencing project: providing services to taxonomists for standard genome sequencing and annotation.</title>
        <authorList>
            <consortium name="The Broad Institute Genomics Platform"/>
            <consortium name="The Broad Institute Genome Sequencing Center for Infectious Disease"/>
            <person name="Wu L."/>
            <person name="Ma J."/>
        </authorList>
    </citation>
    <scope>NUCLEOTIDE SEQUENCE [LARGE SCALE GENOMIC DNA]</scope>
    <source>
        <strain evidence="16">CGMCC 1.16026</strain>
    </source>
</reference>
<comment type="subcellular location">
    <subcellularLocation>
        <location evidence="2">Membrane</location>
        <topology evidence="2">Multi-pass membrane protein</topology>
    </subcellularLocation>
</comment>
<dbReference type="InterPro" id="IPR000644">
    <property type="entry name" value="CBS_dom"/>
</dbReference>